<keyword evidence="4" id="KW-1185">Reference proteome</keyword>
<dbReference type="Gene3D" id="1.10.10.2660">
    <property type="entry name" value="Ubiquitin-activating enzyme E1, SCCH domain"/>
    <property type="match status" value="1"/>
</dbReference>
<dbReference type="Proteomes" id="UP000887564">
    <property type="component" value="Unplaced"/>
</dbReference>
<comment type="similarity">
    <text evidence="2">Belongs to the ubiquitin-activating E1 family.</text>
</comment>
<comment type="pathway">
    <text evidence="1">Protein modification; protein ubiquitination.</text>
</comment>
<dbReference type="InterPro" id="IPR035985">
    <property type="entry name" value="Ubiquitin-activating_enz"/>
</dbReference>
<evidence type="ECO:0000313" key="5">
    <source>
        <dbReference type="WBParaSite" id="PEQ_0001250801-mRNA-1"/>
    </source>
</evidence>
<dbReference type="SUPFAM" id="SSF69572">
    <property type="entry name" value="Activating enzymes of the ubiquitin-like proteins"/>
    <property type="match status" value="1"/>
</dbReference>
<evidence type="ECO:0000259" key="3">
    <source>
        <dbReference type="Pfam" id="PF10585"/>
    </source>
</evidence>
<protein>
    <submittedName>
        <fullName evidence="5">Ubiquitin-activating enzyme SCCH domain-containing protein</fullName>
    </submittedName>
</protein>
<proteinExistence type="inferred from homology"/>
<evidence type="ECO:0000256" key="1">
    <source>
        <dbReference type="ARBA" id="ARBA00004906"/>
    </source>
</evidence>
<feature type="domain" description="Ubiquitin-activating enzyme SCCH" evidence="3">
    <location>
        <begin position="1"/>
        <end position="26"/>
    </location>
</feature>
<dbReference type="GO" id="GO:0008641">
    <property type="term" value="F:ubiquitin-like modifier activating enzyme activity"/>
    <property type="evidence" value="ECO:0007669"/>
    <property type="project" value="InterPro"/>
</dbReference>
<dbReference type="AlphaFoldDB" id="A0A914S1P4"/>
<evidence type="ECO:0000313" key="4">
    <source>
        <dbReference type="Proteomes" id="UP000887564"/>
    </source>
</evidence>
<dbReference type="InterPro" id="IPR019572">
    <property type="entry name" value="UBA_E1_SCCH"/>
</dbReference>
<accession>A0A914S1P4</accession>
<name>A0A914S1P4_PAREQ</name>
<sequence length="40" mass="4716">MEFITAASNLRAENYDIQPADRMKVKFVCWDNAQYAVCRF</sequence>
<dbReference type="WBParaSite" id="PEQ_0001250801-mRNA-1">
    <property type="protein sequence ID" value="PEQ_0001250801-mRNA-1"/>
    <property type="gene ID" value="PEQ_0001250801"/>
</dbReference>
<reference evidence="5" key="1">
    <citation type="submission" date="2022-11" db="UniProtKB">
        <authorList>
            <consortium name="WormBaseParasite"/>
        </authorList>
    </citation>
    <scope>IDENTIFICATION</scope>
</reference>
<dbReference type="InterPro" id="IPR042063">
    <property type="entry name" value="Ubi_acti_E1_SCCH"/>
</dbReference>
<dbReference type="Pfam" id="PF10585">
    <property type="entry name" value="UBA_E1_SCCH"/>
    <property type="match status" value="1"/>
</dbReference>
<evidence type="ECO:0000256" key="2">
    <source>
        <dbReference type="ARBA" id="ARBA00005673"/>
    </source>
</evidence>
<organism evidence="4 5">
    <name type="scientific">Parascaris equorum</name>
    <name type="common">Equine roundworm</name>
    <dbReference type="NCBI Taxonomy" id="6256"/>
    <lineage>
        <taxon>Eukaryota</taxon>
        <taxon>Metazoa</taxon>
        <taxon>Ecdysozoa</taxon>
        <taxon>Nematoda</taxon>
        <taxon>Chromadorea</taxon>
        <taxon>Rhabditida</taxon>
        <taxon>Spirurina</taxon>
        <taxon>Ascaridomorpha</taxon>
        <taxon>Ascaridoidea</taxon>
        <taxon>Ascarididae</taxon>
        <taxon>Parascaris</taxon>
    </lineage>
</organism>